<comment type="similarity">
    <text evidence="2">Belongs to the thiolase-like superfamily. FabH family.</text>
</comment>
<dbReference type="InterPro" id="IPR013747">
    <property type="entry name" value="ACP_syn_III_C"/>
</dbReference>
<organism evidence="13 14">
    <name type="scientific">Candidatus Nitronereus thalassa</name>
    <dbReference type="NCBI Taxonomy" id="3020898"/>
    <lineage>
        <taxon>Bacteria</taxon>
        <taxon>Pseudomonadati</taxon>
        <taxon>Nitrospirota</taxon>
        <taxon>Nitrospiria</taxon>
        <taxon>Nitrospirales</taxon>
        <taxon>Nitrospiraceae</taxon>
        <taxon>Candidatus Nitronereus</taxon>
    </lineage>
</organism>
<keyword evidence="9" id="KW-0511">Multifunctional enzyme</keyword>
<sequence>MKNRVFSRIKGTGTYLPERVVSNDEVASLLGLPDEDVFRVTGIKARHWCHPEQTCSDLAAEAARRALSAADLSIEAVDAILVSTTSPDTIFPSTACYLQQKLKARPVAAFDLAASCTGFLYGLSMADSFIRSGQYRCCLVVAAEVKSRYLDGTRKSSAMLFGDGAGAAVMVRDEGIAAADSNKAPGILGIRLYSDGAYRNLITVPAGGSKLPGSAETVENHLHAIELKGSQVFRTGVKRLSVAFADILREFDLKVSDITQVIAHQANARMLRAIANRARLAPTQMFSMIEQVGNTSSASLPIALDAAQGQHKFAEGDLILLGAFGGGLTWGTALIRW</sequence>
<gene>
    <name evidence="13" type="ORF">PPG34_09400</name>
</gene>
<dbReference type="Pfam" id="PF08541">
    <property type="entry name" value="ACP_syn_III_C"/>
    <property type="match status" value="1"/>
</dbReference>
<feature type="domain" description="Beta-ketoacyl-[acyl-carrier-protein] synthase III N-terminal" evidence="12">
    <location>
        <begin position="110"/>
        <end position="175"/>
    </location>
</feature>
<keyword evidence="6" id="KW-0276">Fatty acid metabolism</keyword>
<comment type="pathway">
    <text evidence="1">Lipid metabolism.</text>
</comment>
<evidence type="ECO:0000256" key="9">
    <source>
        <dbReference type="ARBA" id="ARBA00023268"/>
    </source>
</evidence>
<dbReference type="EMBL" id="JAQOUE010000001">
    <property type="protein sequence ID" value="MDT7042569.1"/>
    <property type="molecule type" value="Genomic_DNA"/>
</dbReference>
<keyword evidence="14" id="KW-1185">Reference proteome</keyword>
<evidence type="ECO:0000259" key="11">
    <source>
        <dbReference type="Pfam" id="PF08541"/>
    </source>
</evidence>
<evidence type="ECO:0000259" key="12">
    <source>
        <dbReference type="Pfam" id="PF08545"/>
    </source>
</evidence>
<dbReference type="Proteomes" id="UP001250932">
    <property type="component" value="Unassembled WGS sequence"/>
</dbReference>
<keyword evidence="10" id="KW-0012">Acyltransferase</keyword>
<keyword evidence="3" id="KW-0963">Cytoplasm</keyword>
<dbReference type="InterPro" id="IPR016039">
    <property type="entry name" value="Thiolase-like"/>
</dbReference>
<dbReference type="InterPro" id="IPR013751">
    <property type="entry name" value="ACP_syn_III_N"/>
</dbReference>
<dbReference type="PANTHER" id="PTHR34069">
    <property type="entry name" value="3-OXOACYL-[ACYL-CARRIER-PROTEIN] SYNTHASE 3"/>
    <property type="match status" value="1"/>
</dbReference>
<dbReference type="NCBIfam" id="TIGR00747">
    <property type="entry name" value="fabH"/>
    <property type="match status" value="1"/>
</dbReference>
<evidence type="ECO:0000313" key="13">
    <source>
        <dbReference type="EMBL" id="MDT7042569.1"/>
    </source>
</evidence>
<keyword evidence="4" id="KW-0444">Lipid biosynthesis</keyword>
<name>A0ABU3K7Z9_9BACT</name>
<evidence type="ECO:0000256" key="2">
    <source>
        <dbReference type="ARBA" id="ARBA00008642"/>
    </source>
</evidence>
<feature type="domain" description="Beta-ketoacyl-[acyl-carrier-protein] synthase III C-terminal" evidence="11">
    <location>
        <begin position="249"/>
        <end position="337"/>
    </location>
</feature>
<evidence type="ECO:0000256" key="1">
    <source>
        <dbReference type="ARBA" id="ARBA00005189"/>
    </source>
</evidence>
<dbReference type="PANTHER" id="PTHR34069:SF2">
    <property type="entry name" value="BETA-KETOACYL-[ACYL-CARRIER-PROTEIN] SYNTHASE III"/>
    <property type="match status" value="1"/>
</dbReference>
<evidence type="ECO:0000256" key="10">
    <source>
        <dbReference type="ARBA" id="ARBA00023315"/>
    </source>
</evidence>
<dbReference type="NCBIfam" id="NF006829">
    <property type="entry name" value="PRK09352.1"/>
    <property type="match status" value="1"/>
</dbReference>
<dbReference type="Pfam" id="PF08545">
    <property type="entry name" value="ACP_syn_III"/>
    <property type="match status" value="1"/>
</dbReference>
<protein>
    <submittedName>
        <fullName evidence="13">Ketoacyl-ACP synthase III</fullName>
    </submittedName>
</protein>
<keyword evidence="7" id="KW-0443">Lipid metabolism</keyword>
<evidence type="ECO:0000256" key="7">
    <source>
        <dbReference type="ARBA" id="ARBA00023098"/>
    </source>
</evidence>
<evidence type="ECO:0000256" key="6">
    <source>
        <dbReference type="ARBA" id="ARBA00022832"/>
    </source>
</evidence>
<keyword evidence="8" id="KW-0275">Fatty acid biosynthesis</keyword>
<evidence type="ECO:0000256" key="8">
    <source>
        <dbReference type="ARBA" id="ARBA00023160"/>
    </source>
</evidence>
<dbReference type="SUPFAM" id="SSF53901">
    <property type="entry name" value="Thiolase-like"/>
    <property type="match status" value="1"/>
</dbReference>
<evidence type="ECO:0000256" key="3">
    <source>
        <dbReference type="ARBA" id="ARBA00022490"/>
    </source>
</evidence>
<dbReference type="Gene3D" id="3.40.47.10">
    <property type="match status" value="1"/>
</dbReference>
<evidence type="ECO:0000256" key="5">
    <source>
        <dbReference type="ARBA" id="ARBA00022679"/>
    </source>
</evidence>
<dbReference type="CDD" id="cd00830">
    <property type="entry name" value="KAS_III"/>
    <property type="match status" value="1"/>
</dbReference>
<reference evidence="13 14" key="1">
    <citation type="journal article" date="2023" name="ISME J.">
        <title>Cultivation and genomic characterization of novel and ubiquitous marine nitrite-oxidizing bacteria from the Nitrospirales.</title>
        <authorList>
            <person name="Mueller A.J."/>
            <person name="Daebeler A."/>
            <person name="Herbold C.W."/>
            <person name="Kirkegaard R.H."/>
            <person name="Daims H."/>
        </authorList>
    </citation>
    <scope>NUCLEOTIDE SEQUENCE [LARGE SCALE GENOMIC DNA]</scope>
    <source>
        <strain evidence="13 14">EB</strain>
    </source>
</reference>
<proteinExistence type="inferred from homology"/>
<dbReference type="RefSeq" id="WP_313832997.1">
    <property type="nucleotide sequence ID" value="NZ_JAQOUE010000001.1"/>
</dbReference>
<evidence type="ECO:0000313" key="14">
    <source>
        <dbReference type="Proteomes" id="UP001250932"/>
    </source>
</evidence>
<accession>A0ABU3K7Z9</accession>
<comment type="caution">
    <text evidence="13">The sequence shown here is derived from an EMBL/GenBank/DDBJ whole genome shotgun (WGS) entry which is preliminary data.</text>
</comment>
<evidence type="ECO:0000256" key="4">
    <source>
        <dbReference type="ARBA" id="ARBA00022516"/>
    </source>
</evidence>
<dbReference type="InterPro" id="IPR004655">
    <property type="entry name" value="FabH"/>
</dbReference>
<keyword evidence="5" id="KW-0808">Transferase</keyword>